<evidence type="ECO:0000313" key="3">
    <source>
        <dbReference type="EMBL" id="KAF7305481.1"/>
    </source>
</evidence>
<name>A0A8H6SU22_MYCCL</name>
<feature type="region of interest" description="Disordered" evidence="1">
    <location>
        <begin position="439"/>
        <end position="466"/>
    </location>
</feature>
<gene>
    <name evidence="3" type="ORF">HMN09_00800900</name>
</gene>
<feature type="region of interest" description="Disordered" evidence="1">
    <location>
        <begin position="534"/>
        <end position="581"/>
    </location>
</feature>
<accession>A0A8H6SU22</accession>
<feature type="domain" description="F-box" evidence="2">
    <location>
        <begin position="26"/>
        <end position="73"/>
    </location>
</feature>
<dbReference type="SUPFAM" id="SSF81383">
    <property type="entry name" value="F-box domain"/>
    <property type="match status" value="1"/>
</dbReference>
<feature type="compositionally biased region" description="Acidic residues" evidence="1">
    <location>
        <begin position="566"/>
        <end position="581"/>
    </location>
</feature>
<dbReference type="AlphaFoldDB" id="A0A8H6SU22"/>
<dbReference type="SMART" id="SM00256">
    <property type="entry name" value="FBOX"/>
    <property type="match status" value="1"/>
</dbReference>
<dbReference type="EMBL" id="JACAZE010000010">
    <property type="protein sequence ID" value="KAF7305481.1"/>
    <property type="molecule type" value="Genomic_DNA"/>
</dbReference>
<keyword evidence="4" id="KW-1185">Reference proteome</keyword>
<protein>
    <submittedName>
        <fullName evidence="3">Dienelactone hydrolase endo-1,3,1,4-beta-D-glucanase</fullName>
    </submittedName>
</protein>
<organism evidence="3 4">
    <name type="scientific">Mycena chlorophos</name>
    <name type="common">Agaric fungus</name>
    <name type="synonym">Agaricus chlorophos</name>
    <dbReference type="NCBI Taxonomy" id="658473"/>
    <lineage>
        <taxon>Eukaryota</taxon>
        <taxon>Fungi</taxon>
        <taxon>Dikarya</taxon>
        <taxon>Basidiomycota</taxon>
        <taxon>Agaricomycotina</taxon>
        <taxon>Agaricomycetes</taxon>
        <taxon>Agaricomycetidae</taxon>
        <taxon>Agaricales</taxon>
        <taxon>Marasmiineae</taxon>
        <taxon>Mycenaceae</taxon>
        <taxon>Mycena</taxon>
    </lineage>
</organism>
<evidence type="ECO:0000259" key="2">
    <source>
        <dbReference type="PROSITE" id="PS50181"/>
    </source>
</evidence>
<dbReference type="OrthoDB" id="3023406at2759"/>
<keyword evidence="3" id="KW-0378">Hydrolase</keyword>
<evidence type="ECO:0000256" key="1">
    <source>
        <dbReference type="SAM" id="MobiDB-lite"/>
    </source>
</evidence>
<feature type="compositionally biased region" description="Basic and acidic residues" evidence="1">
    <location>
        <begin position="353"/>
        <end position="366"/>
    </location>
</feature>
<feature type="compositionally biased region" description="Basic and acidic residues" evidence="1">
    <location>
        <begin position="453"/>
        <end position="466"/>
    </location>
</feature>
<dbReference type="CDD" id="cd09917">
    <property type="entry name" value="F-box_SF"/>
    <property type="match status" value="1"/>
</dbReference>
<evidence type="ECO:0000313" key="4">
    <source>
        <dbReference type="Proteomes" id="UP000613580"/>
    </source>
</evidence>
<dbReference type="GO" id="GO:0016787">
    <property type="term" value="F:hydrolase activity"/>
    <property type="evidence" value="ECO:0007669"/>
    <property type="project" value="UniProtKB-KW"/>
</dbReference>
<dbReference type="Proteomes" id="UP000613580">
    <property type="component" value="Unassembled WGS sequence"/>
</dbReference>
<comment type="caution">
    <text evidence="3">The sequence shown here is derived from an EMBL/GenBank/DDBJ whole genome shotgun (WGS) entry which is preliminary data.</text>
</comment>
<reference evidence="3" key="1">
    <citation type="submission" date="2020-05" db="EMBL/GenBank/DDBJ databases">
        <title>Mycena genomes resolve the evolution of fungal bioluminescence.</title>
        <authorList>
            <person name="Tsai I.J."/>
        </authorList>
    </citation>
    <scope>NUCLEOTIDE SEQUENCE</scope>
    <source>
        <strain evidence="3">110903Hualien_Pintung</strain>
    </source>
</reference>
<sequence length="581" mass="65308">MPVLRPHELNSKGQLMIKLFNVAIRPCDAARLPDDTWLEIMLACTPRELLAMQFVSRRFRRILAENPHTWPAARNNMSPPVPPPPKYIEASGVWSEAAYAQFIFGGGHCVVKPCKKFTMEFPLSFALRIRVCSLHCKNVLAREYDKVGRKIQNAYLTSMGIPGRRGLRKMGQTQRLHFRSWLVYDERELTLHRTYRVSTLAEADQEWWAARALTERRPVKPQVKVLRSVPQLQRARDQWLLVVFAECAFQEYALRAKALPEIMANAMALQKWVQEYQVARKETELANVKFVRTTISPREQLQYRKLLNTPTAKAMMKVYGDSLGKIDLRAWCSARAQIISEYKTALAKSKKERAEKEQAEKEKASKLEVVTQPAPETIPEVEPESASEPVVVIPRHRVQLDSLGSGLAVPQSRLSRDAAARYRVLKEILFQRKQTRDLEADKENRSMSVGPDLDAKPGEKDDGDKEVAAPVSCGAFPTGGLEGMSLARRLRFGDEEEGAVGAEGRGDNGLRSEAECFAADSTFAVYDDLDGGSDDSGMTEGLFATSTPRACSPDHVPASHRYGYEDLTDYGSEDEEEGSEM</sequence>
<proteinExistence type="predicted"/>
<dbReference type="InterPro" id="IPR001810">
    <property type="entry name" value="F-box_dom"/>
</dbReference>
<dbReference type="Gene3D" id="1.20.1280.50">
    <property type="match status" value="1"/>
</dbReference>
<dbReference type="PROSITE" id="PS50181">
    <property type="entry name" value="FBOX"/>
    <property type="match status" value="1"/>
</dbReference>
<dbReference type="InterPro" id="IPR036047">
    <property type="entry name" value="F-box-like_dom_sf"/>
</dbReference>
<feature type="region of interest" description="Disordered" evidence="1">
    <location>
        <begin position="353"/>
        <end position="387"/>
    </location>
</feature>